<dbReference type="EC" id="5.2.1.8" evidence="2"/>
<evidence type="ECO:0000259" key="3">
    <source>
        <dbReference type="PROSITE" id="PS50059"/>
    </source>
</evidence>
<feature type="domain" description="PPIase FKBP-type" evidence="3">
    <location>
        <begin position="122"/>
        <end position="216"/>
    </location>
</feature>
<reference evidence="4 5" key="1">
    <citation type="submission" date="2016-05" db="EMBL/GenBank/DDBJ databases">
        <title>Genome sequencing reveals origins of a unique bacterial endosymbiosis in the earliest lineages of terrestrial Fungi.</title>
        <authorList>
            <consortium name="DOE Joint Genome Institute"/>
            <person name="Uehling J."/>
            <person name="Gryganskyi A."/>
            <person name="Hameed K."/>
            <person name="Tschaplinski T."/>
            <person name="Misztal P."/>
            <person name="Wu S."/>
            <person name="Desiro A."/>
            <person name="Vande Pol N."/>
            <person name="Du Z.-Y."/>
            <person name="Zienkiewicz A."/>
            <person name="Zienkiewicz K."/>
            <person name="Morin E."/>
            <person name="Tisserant E."/>
            <person name="Splivallo R."/>
            <person name="Hainaut M."/>
            <person name="Henrissat B."/>
            <person name="Ohm R."/>
            <person name="Kuo A."/>
            <person name="Yan J."/>
            <person name="Lipzen A."/>
            <person name="Nolan M."/>
            <person name="Labutti K."/>
            <person name="Barry K."/>
            <person name="Goldstein A."/>
            <person name="Labbe J."/>
            <person name="Schadt C."/>
            <person name="Tuskan G."/>
            <person name="Grigoriev I."/>
            <person name="Martin F."/>
            <person name="Vilgalys R."/>
            <person name="Bonito G."/>
        </authorList>
    </citation>
    <scope>NUCLEOTIDE SEQUENCE [LARGE SCALE GENOMIC DNA]</scope>
    <source>
        <strain evidence="4 5">AG-77</strain>
    </source>
</reference>
<dbReference type="Proteomes" id="UP000078512">
    <property type="component" value="Unassembled WGS sequence"/>
</dbReference>
<dbReference type="Pfam" id="PF00254">
    <property type="entry name" value="FKBP_C"/>
    <property type="match status" value="1"/>
</dbReference>
<dbReference type="Pfam" id="PF18410">
    <property type="entry name" value="BTHB"/>
    <property type="match status" value="1"/>
</dbReference>
<sequence length="216" mass="23745">MATPTQDWTTEQLLSDAVSKKDIVTFLHVNATHDFLVEFKLTGKLPTVVKNAKKDSLSEAYNSLFTRKAFRGADEPSEEDIMAAKTTAPTETKVEAAVETGPPKFTKTVLKKGDKIGFPRKGSNVAVFYTGYFDDGTMFDTNDNTKKKSNPLRFRVGAGRVIPGWDDAMLSMSRGEKAKIVIEAEHAYGKKGVPDAKVPIPPNARLTFEVELVSLD</sequence>
<keyword evidence="1" id="KW-0597">Phosphoprotein</keyword>
<dbReference type="CDD" id="cd21063">
    <property type="entry name" value="BTHB_FKBP25"/>
    <property type="match status" value="1"/>
</dbReference>
<dbReference type="InterPro" id="IPR001179">
    <property type="entry name" value="PPIase_FKBP_dom"/>
</dbReference>
<dbReference type="AlphaFoldDB" id="A0A197JGW0"/>
<dbReference type="PROSITE" id="PS50059">
    <property type="entry name" value="FKBP_PPIASE"/>
    <property type="match status" value="1"/>
</dbReference>
<gene>
    <name evidence="4" type="ORF">K457DRAFT_146861</name>
</gene>
<accession>A0A197JGW0</accession>
<dbReference type="GO" id="GO:0003755">
    <property type="term" value="F:peptidyl-prolyl cis-trans isomerase activity"/>
    <property type="evidence" value="ECO:0007669"/>
    <property type="project" value="UniProtKB-KW"/>
</dbReference>
<name>A0A197JGW0_9FUNG</name>
<evidence type="ECO:0000313" key="4">
    <source>
        <dbReference type="EMBL" id="OAQ24417.1"/>
    </source>
</evidence>
<dbReference type="InterPro" id="IPR041200">
    <property type="entry name" value="FKBP3_BTHB"/>
</dbReference>
<dbReference type="OrthoDB" id="1902587at2759"/>
<dbReference type="InterPro" id="IPR043368">
    <property type="entry name" value="FKBP3"/>
</dbReference>
<proteinExistence type="predicted"/>
<dbReference type="STRING" id="1314771.A0A197JGW0"/>
<dbReference type="Gene3D" id="3.10.50.40">
    <property type="match status" value="1"/>
</dbReference>
<evidence type="ECO:0000313" key="5">
    <source>
        <dbReference type="Proteomes" id="UP000078512"/>
    </source>
</evidence>
<keyword evidence="5" id="KW-1185">Reference proteome</keyword>
<comment type="catalytic activity">
    <reaction evidence="2">
        <text>[protein]-peptidylproline (omega=180) = [protein]-peptidylproline (omega=0)</text>
        <dbReference type="Rhea" id="RHEA:16237"/>
        <dbReference type="Rhea" id="RHEA-COMP:10747"/>
        <dbReference type="Rhea" id="RHEA-COMP:10748"/>
        <dbReference type="ChEBI" id="CHEBI:83833"/>
        <dbReference type="ChEBI" id="CHEBI:83834"/>
        <dbReference type="EC" id="5.2.1.8"/>
    </reaction>
</comment>
<evidence type="ECO:0000256" key="1">
    <source>
        <dbReference type="ARBA" id="ARBA00022553"/>
    </source>
</evidence>
<dbReference type="SUPFAM" id="SSF54534">
    <property type="entry name" value="FKBP-like"/>
    <property type="match status" value="1"/>
</dbReference>
<dbReference type="PANTHER" id="PTHR46493:SF1">
    <property type="entry name" value="PEPTIDYL-PROLYL CIS-TRANS ISOMERASE FKBP3"/>
    <property type="match status" value="1"/>
</dbReference>
<dbReference type="EMBL" id="KV442094">
    <property type="protein sequence ID" value="OAQ24417.1"/>
    <property type="molecule type" value="Genomic_DNA"/>
</dbReference>
<dbReference type="PANTHER" id="PTHR46493">
    <property type="entry name" value="PEPTIDYL-PROLYL CIS-TRANS ISOMERASE FKBP3"/>
    <property type="match status" value="1"/>
</dbReference>
<dbReference type="Gene3D" id="1.10.720.80">
    <property type="match status" value="1"/>
</dbReference>
<organism evidence="4 5">
    <name type="scientific">Linnemannia elongata AG-77</name>
    <dbReference type="NCBI Taxonomy" id="1314771"/>
    <lineage>
        <taxon>Eukaryota</taxon>
        <taxon>Fungi</taxon>
        <taxon>Fungi incertae sedis</taxon>
        <taxon>Mucoromycota</taxon>
        <taxon>Mortierellomycotina</taxon>
        <taxon>Mortierellomycetes</taxon>
        <taxon>Mortierellales</taxon>
        <taxon>Mortierellaceae</taxon>
        <taxon>Linnemannia</taxon>
    </lineage>
</organism>
<evidence type="ECO:0000256" key="2">
    <source>
        <dbReference type="PROSITE-ProRule" id="PRU00277"/>
    </source>
</evidence>
<keyword evidence="2" id="KW-0413">Isomerase</keyword>
<dbReference type="InterPro" id="IPR046357">
    <property type="entry name" value="PPIase_dom_sf"/>
</dbReference>
<protein>
    <recommendedName>
        <fullName evidence="2">peptidylprolyl isomerase</fullName>
        <ecNumber evidence="2">5.2.1.8</ecNumber>
    </recommendedName>
</protein>
<keyword evidence="2" id="KW-0697">Rotamase</keyword>